<dbReference type="EMBL" id="JADCNM010000013">
    <property type="protein sequence ID" value="KAG0456551.1"/>
    <property type="molecule type" value="Genomic_DNA"/>
</dbReference>
<keyword evidence="1" id="KW-1133">Transmembrane helix</keyword>
<comment type="caution">
    <text evidence="2">The sequence shown here is derived from an EMBL/GenBank/DDBJ whole genome shotgun (WGS) entry which is preliminary data.</text>
</comment>
<gene>
    <name evidence="2" type="ORF">HPP92_024339</name>
</gene>
<dbReference type="AlphaFoldDB" id="A0A835UEK9"/>
<evidence type="ECO:0000256" key="1">
    <source>
        <dbReference type="SAM" id="Phobius"/>
    </source>
</evidence>
<evidence type="ECO:0000313" key="2">
    <source>
        <dbReference type="EMBL" id="KAG0456551.1"/>
    </source>
</evidence>
<dbReference type="Proteomes" id="UP000639772">
    <property type="component" value="Chromosome 13"/>
</dbReference>
<keyword evidence="1" id="KW-0812">Transmembrane</keyword>
<name>A0A835UEK9_VANPL</name>
<feature type="transmembrane region" description="Helical" evidence="1">
    <location>
        <begin position="48"/>
        <end position="66"/>
    </location>
</feature>
<sequence>MERRKTGDHFLLLNDEVPATLWGAEDSQFCETMGKICCGEEEEAGPDFSKLLIAVIVILIVIMVCYQPRRRHVVTVRCY</sequence>
<protein>
    <submittedName>
        <fullName evidence="2">Uncharacterized protein</fullName>
    </submittedName>
</protein>
<keyword evidence="1" id="KW-0472">Membrane</keyword>
<accession>A0A835UEK9</accession>
<evidence type="ECO:0000313" key="3">
    <source>
        <dbReference type="Proteomes" id="UP000639772"/>
    </source>
</evidence>
<proteinExistence type="predicted"/>
<organism evidence="2 3">
    <name type="scientific">Vanilla planifolia</name>
    <name type="common">Vanilla</name>
    <dbReference type="NCBI Taxonomy" id="51239"/>
    <lineage>
        <taxon>Eukaryota</taxon>
        <taxon>Viridiplantae</taxon>
        <taxon>Streptophyta</taxon>
        <taxon>Embryophyta</taxon>
        <taxon>Tracheophyta</taxon>
        <taxon>Spermatophyta</taxon>
        <taxon>Magnoliopsida</taxon>
        <taxon>Liliopsida</taxon>
        <taxon>Asparagales</taxon>
        <taxon>Orchidaceae</taxon>
        <taxon>Vanilloideae</taxon>
        <taxon>Vanilleae</taxon>
        <taxon>Vanilla</taxon>
    </lineage>
</organism>
<reference evidence="2 3" key="1">
    <citation type="journal article" date="2020" name="Nat. Food">
        <title>A phased Vanilla planifolia genome enables genetic improvement of flavour and production.</title>
        <authorList>
            <person name="Hasing T."/>
            <person name="Tang H."/>
            <person name="Brym M."/>
            <person name="Khazi F."/>
            <person name="Huang T."/>
            <person name="Chambers A.H."/>
        </authorList>
    </citation>
    <scope>NUCLEOTIDE SEQUENCE [LARGE SCALE GENOMIC DNA]</scope>
    <source>
        <tissue evidence="2">Leaf</tissue>
    </source>
</reference>